<comment type="subcellular location">
    <subcellularLocation>
        <location evidence="1">Cell outer membrane</location>
    </subcellularLocation>
</comment>
<keyword evidence="3" id="KW-0808">Transferase</keyword>
<sequence>MPAAPATPAAGGNVLIAHLWRATRCLSFLVFPLAMLPGRANAQQAESRDWWQKIRDKADQITAVHQNDLYLSGYIHHGRNTYTAERIRELNERHAWGAGVGKTLRNDGGDEESLFAFGFSDSHFKPQLMAGYAHLWSWPLLGSGLEVAGGYTALMISRADMYSGVPFPAVLPVGAIGTSSAKLMATYVPRLSRDGNNGDVLFFFARFSFD</sequence>
<keyword evidence="7" id="KW-0012">Acyltransferase</keyword>
<evidence type="ECO:0000313" key="9">
    <source>
        <dbReference type="Proteomes" id="UP001595530"/>
    </source>
</evidence>
<gene>
    <name evidence="8" type="ORF">ACFOFO_11365</name>
</gene>
<keyword evidence="5" id="KW-0472">Membrane</keyword>
<evidence type="ECO:0000256" key="4">
    <source>
        <dbReference type="ARBA" id="ARBA00022729"/>
    </source>
</evidence>
<dbReference type="SUPFAM" id="SSF56925">
    <property type="entry name" value="OMPA-like"/>
    <property type="match status" value="1"/>
</dbReference>
<dbReference type="Gene3D" id="2.40.160.20">
    <property type="match status" value="1"/>
</dbReference>
<dbReference type="EMBL" id="JBHRTP010000032">
    <property type="protein sequence ID" value="MFC3108553.1"/>
    <property type="molecule type" value="Genomic_DNA"/>
</dbReference>
<protein>
    <recommendedName>
        <fullName evidence="10">Lipid A palmitoyltransferase PagP</fullName>
    </recommendedName>
</protein>
<evidence type="ECO:0000256" key="7">
    <source>
        <dbReference type="ARBA" id="ARBA00023315"/>
    </source>
</evidence>
<dbReference type="InterPro" id="IPR009746">
    <property type="entry name" value="LipidA_acyl_PagP"/>
</dbReference>
<organism evidence="8 9">
    <name type="scientific">Undibacterium arcticum</name>
    <dbReference type="NCBI Taxonomy" id="1762892"/>
    <lineage>
        <taxon>Bacteria</taxon>
        <taxon>Pseudomonadati</taxon>
        <taxon>Pseudomonadota</taxon>
        <taxon>Betaproteobacteria</taxon>
        <taxon>Burkholderiales</taxon>
        <taxon>Oxalobacteraceae</taxon>
        <taxon>Undibacterium</taxon>
    </lineage>
</organism>
<keyword evidence="6" id="KW-0998">Cell outer membrane</keyword>
<comment type="caution">
    <text evidence="8">The sequence shown here is derived from an EMBL/GenBank/DDBJ whole genome shotgun (WGS) entry which is preliminary data.</text>
</comment>
<evidence type="ECO:0000256" key="6">
    <source>
        <dbReference type="ARBA" id="ARBA00023237"/>
    </source>
</evidence>
<evidence type="ECO:0000256" key="1">
    <source>
        <dbReference type="ARBA" id="ARBA00004442"/>
    </source>
</evidence>
<evidence type="ECO:0000313" key="8">
    <source>
        <dbReference type="EMBL" id="MFC3108553.1"/>
    </source>
</evidence>
<name>A0ABV7F368_9BURK</name>
<comment type="similarity">
    <text evidence="2">Belongs to the lipid A palmitoyltransferase family.</text>
</comment>
<keyword evidence="4" id="KW-0732">Signal</keyword>
<dbReference type="Proteomes" id="UP001595530">
    <property type="component" value="Unassembled WGS sequence"/>
</dbReference>
<proteinExistence type="inferred from homology"/>
<keyword evidence="9" id="KW-1185">Reference proteome</keyword>
<evidence type="ECO:0008006" key="10">
    <source>
        <dbReference type="Google" id="ProtNLM"/>
    </source>
</evidence>
<reference evidence="9" key="1">
    <citation type="journal article" date="2019" name="Int. J. Syst. Evol. Microbiol.">
        <title>The Global Catalogue of Microorganisms (GCM) 10K type strain sequencing project: providing services to taxonomists for standard genome sequencing and annotation.</title>
        <authorList>
            <consortium name="The Broad Institute Genomics Platform"/>
            <consortium name="The Broad Institute Genome Sequencing Center for Infectious Disease"/>
            <person name="Wu L."/>
            <person name="Ma J."/>
        </authorList>
    </citation>
    <scope>NUCLEOTIDE SEQUENCE [LARGE SCALE GENOMIC DNA]</scope>
    <source>
        <strain evidence="9">KCTC 42986</strain>
    </source>
</reference>
<accession>A0ABV7F368</accession>
<dbReference type="RefSeq" id="WP_390322206.1">
    <property type="nucleotide sequence ID" value="NZ_JBHRTP010000032.1"/>
</dbReference>
<dbReference type="Pfam" id="PF07017">
    <property type="entry name" value="PagP"/>
    <property type="match status" value="1"/>
</dbReference>
<evidence type="ECO:0000256" key="2">
    <source>
        <dbReference type="ARBA" id="ARBA00006368"/>
    </source>
</evidence>
<evidence type="ECO:0000256" key="5">
    <source>
        <dbReference type="ARBA" id="ARBA00023136"/>
    </source>
</evidence>
<dbReference type="InterPro" id="IPR011250">
    <property type="entry name" value="OMP/PagP_B-barrel"/>
</dbReference>
<evidence type="ECO:0000256" key="3">
    <source>
        <dbReference type="ARBA" id="ARBA00022679"/>
    </source>
</evidence>